<name>A0A914GU29_GLORO</name>
<evidence type="ECO:0000313" key="2">
    <source>
        <dbReference type="Proteomes" id="UP000887572"/>
    </source>
</evidence>
<evidence type="ECO:0000256" key="1">
    <source>
        <dbReference type="SAM" id="Phobius"/>
    </source>
</evidence>
<feature type="transmembrane region" description="Helical" evidence="1">
    <location>
        <begin position="21"/>
        <end position="50"/>
    </location>
</feature>
<dbReference type="WBParaSite" id="Gr19_v10_g10409.t1">
    <property type="protein sequence ID" value="Gr19_v10_g10409.t1"/>
    <property type="gene ID" value="Gr19_v10_g10409"/>
</dbReference>
<organism evidence="2 3">
    <name type="scientific">Globodera rostochiensis</name>
    <name type="common">Golden nematode worm</name>
    <name type="synonym">Heterodera rostochiensis</name>
    <dbReference type="NCBI Taxonomy" id="31243"/>
    <lineage>
        <taxon>Eukaryota</taxon>
        <taxon>Metazoa</taxon>
        <taxon>Ecdysozoa</taxon>
        <taxon>Nematoda</taxon>
        <taxon>Chromadorea</taxon>
        <taxon>Rhabditida</taxon>
        <taxon>Tylenchina</taxon>
        <taxon>Tylenchomorpha</taxon>
        <taxon>Tylenchoidea</taxon>
        <taxon>Heteroderidae</taxon>
        <taxon>Heteroderinae</taxon>
        <taxon>Globodera</taxon>
    </lineage>
</organism>
<dbReference type="Proteomes" id="UP000887572">
    <property type="component" value="Unplaced"/>
</dbReference>
<reference evidence="3" key="1">
    <citation type="submission" date="2022-11" db="UniProtKB">
        <authorList>
            <consortium name="WormBaseParasite"/>
        </authorList>
    </citation>
    <scope>IDENTIFICATION</scope>
</reference>
<accession>A0A914GU29</accession>
<keyword evidence="2" id="KW-1185">Reference proteome</keyword>
<dbReference type="AlphaFoldDB" id="A0A914GU29"/>
<evidence type="ECO:0000313" key="3">
    <source>
        <dbReference type="WBParaSite" id="Gr19_v10_g10409.t1"/>
    </source>
</evidence>
<keyword evidence="1" id="KW-0472">Membrane</keyword>
<sequence>MTQSLQHPTPLKLSTVRCRRYSLLFPFCSNLLCFRWRGISSSVGVFVSLMGDSSDDGRRRRVLLIIISIKLLIWHDILGYGNAIQNASNERN</sequence>
<keyword evidence="1" id="KW-0812">Transmembrane</keyword>
<keyword evidence="1" id="KW-1133">Transmembrane helix</keyword>
<proteinExistence type="predicted"/>
<feature type="transmembrane region" description="Helical" evidence="1">
    <location>
        <begin position="62"/>
        <end position="81"/>
    </location>
</feature>
<protein>
    <submittedName>
        <fullName evidence="3">Uncharacterized protein</fullName>
    </submittedName>
</protein>